<evidence type="ECO:0000313" key="3">
    <source>
        <dbReference type="Proteomes" id="UP000314251"/>
    </source>
</evidence>
<proteinExistence type="predicted"/>
<keyword evidence="3" id="KW-1185">Reference proteome</keyword>
<dbReference type="EMBL" id="VDLY02000005">
    <property type="protein sequence ID" value="KAB8167045.1"/>
    <property type="molecule type" value="Genomic_DNA"/>
</dbReference>
<feature type="compositionally biased region" description="Basic and acidic residues" evidence="1">
    <location>
        <begin position="102"/>
        <end position="114"/>
    </location>
</feature>
<evidence type="ECO:0000313" key="2">
    <source>
        <dbReference type="EMBL" id="KAB8167045.1"/>
    </source>
</evidence>
<reference evidence="2" key="1">
    <citation type="submission" date="2019-10" db="EMBL/GenBank/DDBJ databases">
        <title>Nonomuraea sp. nov., isolated from Phyllanthus amarus.</title>
        <authorList>
            <person name="Klykleung N."/>
            <person name="Tanasupawat S."/>
        </authorList>
    </citation>
    <scope>NUCLEOTIDE SEQUENCE [LARGE SCALE GENOMIC DNA]</scope>
    <source>
        <strain evidence="2">3MP-10</strain>
    </source>
</reference>
<sequence>MQTEYRTISFHPAVGWRAVYLGDTPGETHVIPVAGWLVREEVVYDQADQIDRQRTPAADDRERLVVAGIASDATVEPADLADNFWLLLAPGEQPPTPTEAETEQRDRASKRADR</sequence>
<accession>A0A5N6AFM6</accession>
<dbReference type="Proteomes" id="UP000314251">
    <property type="component" value="Unassembled WGS sequence"/>
</dbReference>
<feature type="region of interest" description="Disordered" evidence="1">
    <location>
        <begin position="88"/>
        <end position="114"/>
    </location>
</feature>
<evidence type="ECO:0000256" key="1">
    <source>
        <dbReference type="SAM" id="MobiDB-lite"/>
    </source>
</evidence>
<dbReference type="RefSeq" id="WP_139667255.1">
    <property type="nucleotide sequence ID" value="NZ_VDLY02000005.1"/>
</dbReference>
<organism evidence="2 3">
    <name type="scientific">Streptomyces mimosae</name>
    <dbReference type="NCBI Taxonomy" id="2586635"/>
    <lineage>
        <taxon>Bacteria</taxon>
        <taxon>Bacillati</taxon>
        <taxon>Actinomycetota</taxon>
        <taxon>Actinomycetes</taxon>
        <taxon>Kitasatosporales</taxon>
        <taxon>Streptomycetaceae</taxon>
        <taxon>Streptomyces</taxon>
    </lineage>
</organism>
<protein>
    <submittedName>
        <fullName evidence="2">Uncharacterized protein</fullName>
    </submittedName>
</protein>
<comment type="caution">
    <text evidence="2">The sequence shown here is derived from an EMBL/GenBank/DDBJ whole genome shotgun (WGS) entry which is preliminary data.</text>
</comment>
<gene>
    <name evidence="2" type="ORF">FH607_009070</name>
</gene>
<dbReference type="AlphaFoldDB" id="A0A5N6AFM6"/>
<dbReference type="OrthoDB" id="3296226at2"/>
<name>A0A5N6AFM6_9ACTN</name>